<keyword evidence="1" id="KW-1133">Transmembrane helix</keyword>
<feature type="transmembrane region" description="Helical" evidence="1">
    <location>
        <begin position="36"/>
        <end position="62"/>
    </location>
</feature>
<dbReference type="Proteomes" id="UP001163203">
    <property type="component" value="Chromosome"/>
</dbReference>
<accession>A0ABY7B4D1</accession>
<dbReference type="EMBL" id="CP113836">
    <property type="protein sequence ID" value="WAL67172.1"/>
    <property type="molecule type" value="Genomic_DNA"/>
</dbReference>
<evidence type="ECO:0000313" key="2">
    <source>
        <dbReference type="EMBL" id="WAL67172.1"/>
    </source>
</evidence>
<keyword evidence="3" id="KW-1185">Reference proteome</keyword>
<evidence type="ECO:0000256" key="1">
    <source>
        <dbReference type="SAM" id="Phobius"/>
    </source>
</evidence>
<proteinExistence type="predicted"/>
<gene>
    <name evidence="2" type="ORF">ORV05_05110</name>
</gene>
<evidence type="ECO:0000313" key="3">
    <source>
        <dbReference type="Proteomes" id="UP001163203"/>
    </source>
</evidence>
<keyword evidence="1" id="KW-0472">Membrane</keyword>
<name>A0ABY7B4D1_9PSEU</name>
<organism evidence="2 3">
    <name type="scientific">Amycolatopsis cynarae</name>
    <dbReference type="NCBI Taxonomy" id="2995223"/>
    <lineage>
        <taxon>Bacteria</taxon>
        <taxon>Bacillati</taxon>
        <taxon>Actinomycetota</taxon>
        <taxon>Actinomycetes</taxon>
        <taxon>Pseudonocardiales</taxon>
        <taxon>Pseudonocardiaceae</taxon>
        <taxon>Amycolatopsis</taxon>
    </lineage>
</organism>
<dbReference type="RefSeq" id="WP_268757300.1">
    <property type="nucleotide sequence ID" value="NZ_CP113836.1"/>
</dbReference>
<protein>
    <submittedName>
        <fullName evidence="2">Uncharacterized protein</fullName>
    </submittedName>
</protein>
<sequence>MVTIAAYRTRGRHRLQPSRPSPRTRIQRLARRVRRVAAEVSVTALLVGYLVGSSGMLAIVAANGGWR</sequence>
<reference evidence="2" key="1">
    <citation type="submission" date="2022-11" db="EMBL/GenBank/DDBJ databases">
        <authorList>
            <person name="Mo P."/>
        </authorList>
    </citation>
    <scope>NUCLEOTIDE SEQUENCE</scope>
    <source>
        <strain evidence="2">HUAS 11-8</strain>
    </source>
</reference>
<keyword evidence="1" id="KW-0812">Transmembrane</keyword>